<evidence type="ECO:0000313" key="3">
    <source>
        <dbReference type="Proteomes" id="UP000663854"/>
    </source>
</evidence>
<sequence>MTDLNQSNTKDHDQKRTVTHLHRSLRENWTTGILRDELALLDLLTTGRRRIPDNIIETEMQHQFKNPKLKSIQHLKHIEQNRLGRYAYTPKENPPRGAIPTFNDKAYPEIIPRFYLPKMPF</sequence>
<dbReference type="Proteomes" id="UP000663870">
    <property type="component" value="Unassembled WGS sequence"/>
</dbReference>
<organism evidence="1 3">
    <name type="scientific">Rotaria sordida</name>
    <dbReference type="NCBI Taxonomy" id="392033"/>
    <lineage>
        <taxon>Eukaryota</taxon>
        <taxon>Metazoa</taxon>
        <taxon>Spiralia</taxon>
        <taxon>Gnathifera</taxon>
        <taxon>Rotifera</taxon>
        <taxon>Eurotatoria</taxon>
        <taxon>Bdelloidea</taxon>
        <taxon>Philodinida</taxon>
        <taxon>Philodinidae</taxon>
        <taxon>Rotaria</taxon>
    </lineage>
</organism>
<comment type="caution">
    <text evidence="1">The sequence shown here is derived from an EMBL/GenBank/DDBJ whole genome shotgun (WGS) entry which is preliminary data.</text>
</comment>
<dbReference type="AlphaFoldDB" id="A0A813YSL7"/>
<proteinExistence type="predicted"/>
<protein>
    <submittedName>
        <fullName evidence="1">Uncharacterized protein</fullName>
    </submittedName>
</protein>
<dbReference type="EMBL" id="CAJNOH010000123">
    <property type="protein sequence ID" value="CAF0888183.1"/>
    <property type="molecule type" value="Genomic_DNA"/>
</dbReference>
<name>A0A813YSL7_9BILA</name>
<evidence type="ECO:0000313" key="1">
    <source>
        <dbReference type="EMBL" id="CAF0888183.1"/>
    </source>
</evidence>
<evidence type="ECO:0000313" key="2">
    <source>
        <dbReference type="EMBL" id="CAF1002372.1"/>
    </source>
</evidence>
<dbReference type="Proteomes" id="UP000663854">
    <property type="component" value="Unassembled WGS sequence"/>
</dbReference>
<evidence type="ECO:0000313" key="4">
    <source>
        <dbReference type="Proteomes" id="UP000663870"/>
    </source>
</evidence>
<keyword evidence="4" id="KW-1185">Reference proteome</keyword>
<gene>
    <name evidence="2" type="ORF">JXQ802_LOCUS14237</name>
    <name evidence="1" type="ORF">PYM288_LOCUS8893</name>
</gene>
<reference evidence="1" key="1">
    <citation type="submission" date="2021-02" db="EMBL/GenBank/DDBJ databases">
        <authorList>
            <person name="Nowell W R."/>
        </authorList>
    </citation>
    <scope>NUCLEOTIDE SEQUENCE</scope>
</reference>
<dbReference type="EMBL" id="CAJNOL010000316">
    <property type="protein sequence ID" value="CAF1002372.1"/>
    <property type="molecule type" value="Genomic_DNA"/>
</dbReference>
<accession>A0A813YSL7</accession>